<dbReference type="GO" id="GO:0016301">
    <property type="term" value="F:kinase activity"/>
    <property type="evidence" value="ECO:0007669"/>
    <property type="project" value="UniProtKB-KW"/>
</dbReference>
<dbReference type="SMART" id="SM00091">
    <property type="entry name" value="PAS"/>
    <property type="match status" value="1"/>
</dbReference>
<protein>
    <submittedName>
        <fullName evidence="4">PAS domain S-box protein</fullName>
    </submittedName>
</protein>
<reference evidence="4 5" key="1">
    <citation type="submission" date="2020-04" db="EMBL/GenBank/DDBJ databases">
        <title>Marinobacter oceani sp. nov., isolated from marine solar saltern.</title>
        <authorList>
            <person name="Chen X.-Y."/>
        </authorList>
    </citation>
    <scope>NUCLEOTIDE SEQUENCE [LARGE SCALE GENOMIC DNA]</scope>
    <source>
        <strain evidence="4 5">W62</strain>
    </source>
</reference>
<keyword evidence="2" id="KW-0175">Coiled coil</keyword>
<evidence type="ECO:0000256" key="1">
    <source>
        <dbReference type="ARBA" id="ARBA00022777"/>
    </source>
</evidence>
<keyword evidence="5" id="KW-1185">Reference proteome</keyword>
<dbReference type="AlphaFoldDB" id="A0A7Y0NJS6"/>
<dbReference type="NCBIfam" id="TIGR00229">
    <property type="entry name" value="sensory_box"/>
    <property type="match status" value="1"/>
</dbReference>
<dbReference type="RefSeq" id="WP_135954132.1">
    <property type="nucleotide sequence ID" value="NZ_JABCKY010000001.1"/>
</dbReference>
<dbReference type="Pfam" id="PF08448">
    <property type="entry name" value="PAS_4"/>
    <property type="match status" value="1"/>
</dbReference>
<evidence type="ECO:0000256" key="2">
    <source>
        <dbReference type="SAM" id="Coils"/>
    </source>
</evidence>
<dbReference type="InterPro" id="IPR000014">
    <property type="entry name" value="PAS"/>
</dbReference>
<dbReference type="OrthoDB" id="6366277at2"/>
<feature type="domain" description="PAS" evidence="3">
    <location>
        <begin position="89"/>
        <end position="159"/>
    </location>
</feature>
<organism evidence="4 5">
    <name type="scientific">Marinobacter orientalis</name>
    <dbReference type="NCBI Taxonomy" id="1928859"/>
    <lineage>
        <taxon>Bacteria</taxon>
        <taxon>Pseudomonadati</taxon>
        <taxon>Pseudomonadota</taxon>
        <taxon>Gammaproteobacteria</taxon>
        <taxon>Pseudomonadales</taxon>
        <taxon>Marinobacteraceae</taxon>
        <taxon>Marinobacter</taxon>
    </lineage>
</organism>
<evidence type="ECO:0000313" key="5">
    <source>
        <dbReference type="Proteomes" id="UP000567186"/>
    </source>
</evidence>
<evidence type="ECO:0000259" key="3">
    <source>
        <dbReference type="PROSITE" id="PS50112"/>
    </source>
</evidence>
<gene>
    <name evidence="4" type="ORF">HIU99_04085</name>
</gene>
<dbReference type="SUPFAM" id="SSF55785">
    <property type="entry name" value="PYP-like sensor domain (PAS domain)"/>
    <property type="match status" value="1"/>
</dbReference>
<dbReference type="PROSITE" id="PS50112">
    <property type="entry name" value="PAS"/>
    <property type="match status" value="1"/>
</dbReference>
<comment type="caution">
    <text evidence="4">The sequence shown here is derived from an EMBL/GenBank/DDBJ whole genome shotgun (WGS) entry which is preliminary data.</text>
</comment>
<sequence>MTSTHRYPNAESHERLRRSARDLIDHGVPPRGSGGTLSVDALQLLYERASTPESAADARKLLHELQTYQVELDLLYEQLQANEQEISEDLAHYRALFEQAPAPYLVIASDGGIIEGNQAAGALFGEFNTALAGKALSTLLAPGQGATIETLLRTSAEHGTARGSVELPDHRWVTVHARAAADNDGVLIILTEATTDSARF</sequence>
<keyword evidence="1" id="KW-0418">Kinase</keyword>
<evidence type="ECO:0000313" key="4">
    <source>
        <dbReference type="EMBL" id="NMT62771.1"/>
    </source>
</evidence>
<keyword evidence="1" id="KW-0808">Transferase</keyword>
<dbReference type="InterPro" id="IPR035965">
    <property type="entry name" value="PAS-like_dom_sf"/>
</dbReference>
<dbReference type="InterPro" id="IPR013656">
    <property type="entry name" value="PAS_4"/>
</dbReference>
<dbReference type="EMBL" id="JABCKY010000001">
    <property type="protein sequence ID" value="NMT62771.1"/>
    <property type="molecule type" value="Genomic_DNA"/>
</dbReference>
<dbReference type="Gene3D" id="3.30.450.20">
    <property type="entry name" value="PAS domain"/>
    <property type="match status" value="1"/>
</dbReference>
<proteinExistence type="predicted"/>
<name>A0A7Y0NJS6_9GAMM</name>
<dbReference type="CDD" id="cd00130">
    <property type="entry name" value="PAS"/>
    <property type="match status" value="1"/>
</dbReference>
<accession>A0A7Y0NJS6</accession>
<dbReference type="Proteomes" id="UP000567186">
    <property type="component" value="Unassembled WGS sequence"/>
</dbReference>
<feature type="coiled-coil region" evidence="2">
    <location>
        <begin position="58"/>
        <end position="96"/>
    </location>
</feature>